<dbReference type="EMBL" id="JBAKIA010000001">
    <property type="protein sequence ID" value="MEJ8472462.1"/>
    <property type="molecule type" value="Genomic_DNA"/>
</dbReference>
<comment type="caution">
    <text evidence="7">The sequence shown here is derived from an EMBL/GenBank/DDBJ whole genome shotgun (WGS) entry which is preliminary data.</text>
</comment>
<gene>
    <name evidence="7" type="ORF">V6575_00040</name>
</gene>
<feature type="domain" description="RNA polymerase sigma-70 region 2" evidence="5">
    <location>
        <begin position="25"/>
        <end position="88"/>
    </location>
</feature>
<evidence type="ECO:0000313" key="7">
    <source>
        <dbReference type="EMBL" id="MEJ8472462.1"/>
    </source>
</evidence>
<dbReference type="SUPFAM" id="SSF88659">
    <property type="entry name" value="Sigma3 and sigma4 domains of RNA polymerase sigma factors"/>
    <property type="match status" value="1"/>
</dbReference>
<dbReference type="InterPro" id="IPR007627">
    <property type="entry name" value="RNA_pol_sigma70_r2"/>
</dbReference>
<keyword evidence="4" id="KW-0804">Transcription</keyword>
<name>A0ABU8TE58_9HYPH</name>
<dbReference type="Pfam" id="PF04542">
    <property type="entry name" value="Sigma70_r2"/>
    <property type="match status" value="1"/>
</dbReference>
<organism evidence="7 8">
    <name type="scientific">Roseibium algae</name>
    <dbReference type="NCBI Taxonomy" id="3123038"/>
    <lineage>
        <taxon>Bacteria</taxon>
        <taxon>Pseudomonadati</taxon>
        <taxon>Pseudomonadota</taxon>
        <taxon>Alphaproteobacteria</taxon>
        <taxon>Hyphomicrobiales</taxon>
        <taxon>Stappiaceae</taxon>
        <taxon>Roseibium</taxon>
    </lineage>
</organism>
<dbReference type="InterPro" id="IPR014284">
    <property type="entry name" value="RNA_pol_sigma-70_dom"/>
</dbReference>
<dbReference type="Pfam" id="PF08281">
    <property type="entry name" value="Sigma70_r4_2"/>
    <property type="match status" value="1"/>
</dbReference>
<dbReference type="CDD" id="cd06171">
    <property type="entry name" value="Sigma70_r4"/>
    <property type="match status" value="1"/>
</dbReference>
<dbReference type="InterPro" id="IPR013249">
    <property type="entry name" value="RNA_pol_sigma70_r4_t2"/>
</dbReference>
<dbReference type="PANTHER" id="PTHR43133">
    <property type="entry name" value="RNA POLYMERASE ECF-TYPE SIGMA FACTO"/>
    <property type="match status" value="1"/>
</dbReference>
<sequence length="185" mass="21161">MPQTDEALLAAIAKGDLAAFEHIHRRYLPKLMHFARRITGSHEAAEEIADDTLMVVWRTSNRFEGRSKPSSWIFGIAYRLSLKKRQSLDRQRNDVVLEDDLVSDDSDTAETYMLQKDLNSALERLTPELRAVVELTYYNGYLYTEIAEILECPVGTVKTRMMTARRRLRDILSDDAPILSENAVA</sequence>
<accession>A0ABU8TE58</accession>
<dbReference type="RefSeq" id="WP_340271923.1">
    <property type="nucleotide sequence ID" value="NZ_JBAKIA010000001.1"/>
</dbReference>
<dbReference type="SUPFAM" id="SSF88946">
    <property type="entry name" value="Sigma2 domain of RNA polymerase sigma factors"/>
    <property type="match status" value="1"/>
</dbReference>
<keyword evidence="2" id="KW-0805">Transcription regulation</keyword>
<dbReference type="Gene3D" id="1.10.1740.10">
    <property type="match status" value="1"/>
</dbReference>
<dbReference type="InterPro" id="IPR013325">
    <property type="entry name" value="RNA_pol_sigma_r2"/>
</dbReference>
<comment type="similarity">
    <text evidence="1">Belongs to the sigma-70 factor family. ECF subfamily.</text>
</comment>
<keyword evidence="8" id="KW-1185">Reference proteome</keyword>
<keyword evidence="3" id="KW-0731">Sigma factor</keyword>
<feature type="domain" description="RNA polymerase sigma factor 70 region 4 type 2" evidence="6">
    <location>
        <begin position="118"/>
        <end position="168"/>
    </location>
</feature>
<dbReference type="Proteomes" id="UP001385499">
    <property type="component" value="Unassembled WGS sequence"/>
</dbReference>
<evidence type="ECO:0000313" key="8">
    <source>
        <dbReference type="Proteomes" id="UP001385499"/>
    </source>
</evidence>
<dbReference type="InterPro" id="IPR036388">
    <property type="entry name" value="WH-like_DNA-bd_sf"/>
</dbReference>
<dbReference type="InterPro" id="IPR039425">
    <property type="entry name" value="RNA_pol_sigma-70-like"/>
</dbReference>
<dbReference type="PANTHER" id="PTHR43133:SF32">
    <property type="entry name" value="BLR3042 PROTEIN"/>
    <property type="match status" value="1"/>
</dbReference>
<evidence type="ECO:0000259" key="6">
    <source>
        <dbReference type="Pfam" id="PF08281"/>
    </source>
</evidence>
<dbReference type="Gene3D" id="1.10.10.10">
    <property type="entry name" value="Winged helix-like DNA-binding domain superfamily/Winged helix DNA-binding domain"/>
    <property type="match status" value="1"/>
</dbReference>
<evidence type="ECO:0000256" key="1">
    <source>
        <dbReference type="ARBA" id="ARBA00010641"/>
    </source>
</evidence>
<evidence type="ECO:0000256" key="3">
    <source>
        <dbReference type="ARBA" id="ARBA00023082"/>
    </source>
</evidence>
<protein>
    <submittedName>
        <fullName evidence="7">Sigma-70 family RNA polymerase sigma factor</fullName>
    </submittedName>
</protein>
<reference evidence="7 8" key="1">
    <citation type="submission" date="2024-02" db="EMBL/GenBank/DDBJ databases">
        <title>Roseibium algae sp. nov., isolated from marine alga (Grateloupia sp.), showing potential in myo-inositol conversion.</title>
        <authorList>
            <person name="Wang Y."/>
        </authorList>
    </citation>
    <scope>NUCLEOTIDE SEQUENCE [LARGE SCALE GENOMIC DNA]</scope>
    <source>
        <strain evidence="7 8">H3510</strain>
    </source>
</reference>
<evidence type="ECO:0000256" key="2">
    <source>
        <dbReference type="ARBA" id="ARBA00023015"/>
    </source>
</evidence>
<dbReference type="NCBIfam" id="TIGR02937">
    <property type="entry name" value="sigma70-ECF"/>
    <property type="match status" value="1"/>
</dbReference>
<evidence type="ECO:0000256" key="4">
    <source>
        <dbReference type="ARBA" id="ARBA00023163"/>
    </source>
</evidence>
<proteinExistence type="inferred from homology"/>
<dbReference type="InterPro" id="IPR013324">
    <property type="entry name" value="RNA_pol_sigma_r3/r4-like"/>
</dbReference>
<evidence type="ECO:0000259" key="5">
    <source>
        <dbReference type="Pfam" id="PF04542"/>
    </source>
</evidence>